<evidence type="ECO:0000313" key="5">
    <source>
        <dbReference type="Proteomes" id="UP001497623"/>
    </source>
</evidence>
<dbReference type="Gene3D" id="3.30.420.10">
    <property type="entry name" value="Ribonuclease H-like superfamily/Ribonuclease H"/>
    <property type="match status" value="1"/>
</dbReference>
<dbReference type="Pfam" id="PF00665">
    <property type="entry name" value="rve"/>
    <property type="match status" value="1"/>
</dbReference>
<keyword evidence="5" id="KW-1185">Reference proteome</keyword>
<dbReference type="GO" id="GO:0003964">
    <property type="term" value="F:RNA-directed DNA polymerase activity"/>
    <property type="evidence" value="ECO:0007669"/>
    <property type="project" value="UniProtKB-EC"/>
</dbReference>
<feature type="domain" description="Integrase catalytic" evidence="3">
    <location>
        <begin position="178"/>
        <end position="340"/>
    </location>
</feature>
<dbReference type="Gene3D" id="1.10.340.70">
    <property type="match status" value="1"/>
</dbReference>
<evidence type="ECO:0000313" key="4">
    <source>
        <dbReference type="EMBL" id="CAL4249570.1"/>
    </source>
</evidence>
<protein>
    <recommendedName>
        <fullName evidence="1">RNA-directed DNA polymerase</fullName>
        <ecNumber evidence="1">2.7.7.49</ecNumber>
    </recommendedName>
</protein>
<dbReference type="InterPro" id="IPR041588">
    <property type="entry name" value="Integrase_H2C2"/>
</dbReference>
<comment type="caution">
    <text evidence="4">The sequence shown here is derived from an EMBL/GenBank/DDBJ whole genome shotgun (WGS) entry which is preliminary data.</text>
</comment>
<dbReference type="SUPFAM" id="SSF53098">
    <property type="entry name" value="Ribonuclease H-like"/>
    <property type="match status" value="1"/>
</dbReference>
<dbReference type="AlphaFoldDB" id="A0AAV2SX99"/>
<dbReference type="PANTHER" id="PTHR37984:SF5">
    <property type="entry name" value="PROTEIN NYNRIN-LIKE"/>
    <property type="match status" value="1"/>
</dbReference>
<dbReference type="GO" id="GO:0003676">
    <property type="term" value="F:nucleic acid binding"/>
    <property type="evidence" value="ECO:0007669"/>
    <property type="project" value="InterPro"/>
</dbReference>
<dbReference type="Pfam" id="PF17921">
    <property type="entry name" value="Integrase_H2C2"/>
    <property type="match status" value="1"/>
</dbReference>
<dbReference type="PROSITE" id="PS50994">
    <property type="entry name" value="INTEGRASE"/>
    <property type="match status" value="1"/>
</dbReference>
<proteinExistence type="predicted"/>
<accession>A0AAV2SX99</accession>
<dbReference type="InterPro" id="IPR001584">
    <property type="entry name" value="Integrase_cat-core"/>
</dbReference>
<reference evidence="4 5" key="1">
    <citation type="submission" date="2024-05" db="EMBL/GenBank/DDBJ databases">
        <authorList>
            <person name="Wallberg A."/>
        </authorList>
    </citation>
    <scope>NUCLEOTIDE SEQUENCE [LARGE SCALE GENOMIC DNA]</scope>
</reference>
<feature type="compositionally biased region" description="Polar residues" evidence="2">
    <location>
        <begin position="429"/>
        <end position="440"/>
    </location>
</feature>
<dbReference type="Proteomes" id="UP001497623">
    <property type="component" value="Unassembled WGS sequence"/>
</dbReference>
<dbReference type="GO" id="GO:0015074">
    <property type="term" value="P:DNA integration"/>
    <property type="evidence" value="ECO:0007669"/>
    <property type="project" value="InterPro"/>
</dbReference>
<dbReference type="InterPro" id="IPR012337">
    <property type="entry name" value="RNaseH-like_sf"/>
</dbReference>
<name>A0AAV2SX99_MEGNR</name>
<gene>
    <name evidence="4" type="ORF">MNOR_LOCUS41566</name>
</gene>
<dbReference type="EMBL" id="CAXKWB010158485">
    <property type="protein sequence ID" value="CAL4249570.1"/>
    <property type="molecule type" value="Genomic_DNA"/>
</dbReference>
<dbReference type="InterPro" id="IPR036397">
    <property type="entry name" value="RNaseH_sf"/>
</dbReference>
<evidence type="ECO:0000256" key="2">
    <source>
        <dbReference type="SAM" id="MobiDB-lite"/>
    </source>
</evidence>
<dbReference type="PANTHER" id="PTHR37984">
    <property type="entry name" value="PROTEIN CBG26694"/>
    <property type="match status" value="1"/>
</dbReference>
<dbReference type="EC" id="2.7.7.49" evidence="1"/>
<dbReference type="InterPro" id="IPR050951">
    <property type="entry name" value="Retrovirus_Pol_polyprotein"/>
</dbReference>
<feature type="region of interest" description="Disordered" evidence="2">
    <location>
        <begin position="426"/>
        <end position="456"/>
    </location>
</feature>
<evidence type="ECO:0000256" key="1">
    <source>
        <dbReference type="ARBA" id="ARBA00012493"/>
    </source>
</evidence>
<evidence type="ECO:0000259" key="3">
    <source>
        <dbReference type="PROSITE" id="PS50994"/>
    </source>
</evidence>
<sequence length="548" mass="61978">MSSDDLARGMSVKCAEIKSVMGILNSVSCLAELPDPMTTTVSICKIIGTQPSAVWDVIPLSVKDVAKATREDKVYAKLITAVRGGQIDIGDIDMKPFISMFSDFYVEQGVIFYGTRIVVPTRQQQRLLYELHTTHIGIVKMKGVARECFWWPQINNQIEEIAGSCNGCNKYKRRPAPAPLCPWPYARRSMERVHIDFGEYKGKQMLIMIDAYSKYIWAYVMNADTTAMKTLAVLYSWFCDRSGFPATLVSDNGPQFISKEFADKMAKWGIKHLLTPPYHPASNGLAEKAVGIVKDKLKKMDSSANPFDLHVNLQAVLRVYRASPHSSTDQTPFELISTAPVPVMFPQLQLSQQKNQEVRRSLVPKTRMKQARTFMPGDSVLVYDTITKTNTYGLVKENRSNNSYLITVGERDKHISSDHLTLRNKDSKNYSANTNDTNVISDRDSNSEGTANVDKSDNISVISDDFQSEISDDSEEETDSWLPFNNCHENMVNRSVKMQYRGEHMTRPVKRKYRGEHTKLYDSLSTSFPSSRTRSGKINQYVNHIFST</sequence>
<organism evidence="4 5">
    <name type="scientific">Meganyctiphanes norvegica</name>
    <name type="common">Northern krill</name>
    <name type="synonym">Thysanopoda norvegica</name>
    <dbReference type="NCBI Taxonomy" id="48144"/>
    <lineage>
        <taxon>Eukaryota</taxon>
        <taxon>Metazoa</taxon>
        <taxon>Ecdysozoa</taxon>
        <taxon>Arthropoda</taxon>
        <taxon>Crustacea</taxon>
        <taxon>Multicrustacea</taxon>
        <taxon>Malacostraca</taxon>
        <taxon>Eumalacostraca</taxon>
        <taxon>Eucarida</taxon>
        <taxon>Euphausiacea</taxon>
        <taxon>Euphausiidae</taxon>
        <taxon>Meganyctiphanes</taxon>
    </lineage>
</organism>